<keyword evidence="2" id="KW-1185">Reference proteome</keyword>
<name>A0A9N9RCX3_9NEOP</name>
<dbReference type="PANTHER" id="PTHR45913">
    <property type="entry name" value="EPM2A-INTERACTING PROTEIN 1"/>
    <property type="match status" value="1"/>
</dbReference>
<sequence length="100" mass="11790">MTGCQKGFVTHLKNQIPDFLPVHCVIHRQHLVARNLSEHLFQSLQYVIKAVNKIRNSSLNDSLFHQLCVTNDEVFNRLLFHTEVRWLSRGAKKVFKKRKH</sequence>
<dbReference type="OrthoDB" id="1101576at2759"/>
<dbReference type="Proteomes" id="UP001153714">
    <property type="component" value="Chromosome 6"/>
</dbReference>
<organism evidence="1 2">
    <name type="scientific">Diatraea saccharalis</name>
    <name type="common">sugarcane borer</name>
    <dbReference type="NCBI Taxonomy" id="40085"/>
    <lineage>
        <taxon>Eukaryota</taxon>
        <taxon>Metazoa</taxon>
        <taxon>Ecdysozoa</taxon>
        <taxon>Arthropoda</taxon>
        <taxon>Hexapoda</taxon>
        <taxon>Insecta</taxon>
        <taxon>Pterygota</taxon>
        <taxon>Neoptera</taxon>
        <taxon>Endopterygota</taxon>
        <taxon>Lepidoptera</taxon>
        <taxon>Glossata</taxon>
        <taxon>Ditrysia</taxon>
        <taxon>Pyraloidea</taxon>
        <taxon>Crambidae</taxon>
        <taxon>Crambinae</taxon>
        <taxon>Diatraea</taxon>
    </lineage>
</organism>
<dbReference type="EMBL" id="OU893337">
    <property type="protein sequence ID" value="CAG9794172.1"/>
    <property type="molecule type" value="Genomic_DNA"/>
</dbReference>
<gene>
    <name evidence="1" type="ORF">DIATSA_LOCUS11566</name>
</gene>
<dbReference type="AlphaFoldDB" id="A0A9N9RCX3"/>
<reference evidence="1" key="1">
    <citation type="submission" date="2021-12" db="EMBL/GenBank/DDBJ databases">
        <authorList>
            <person name="King R."/>
        </authorList>
    </citation>
    <scope>NUCLEOTIDE SEQUENCE</scope>
</reference>
<evidence type="ECO:0000313" key="1">
    <source>
        <dbReference type="EMBL" id="CAG9794172.1"/>
    </source>
</evidence>
<evidence type="ECO:0000313" key="2">
    <source>
        <dbReference type="Proteomes" id="UP001153714"/>
    </source>
</evidence>
<accession>A0A9N9RCX3</accession>
<evidence type="ECO:0008006" key="3">
    <source>
        <dbReference type="Google" id="ProtNLM"/>
    </source>
</evidence>
<dbReference type="PANTHER" id="PTHR45913:SF22">
    <property type="entry name" value="SCAN BOX DOMAIN-CONTAINING PROTEIN"/>
    <property type="match status" value="1"/>
</dbReference>
<proteinExistence type="predicted"/>
<reference evidence="1" key="2">
    <citation type="submission" date="2022-10" db="EMBL/GenBank/DDBJ databases">
        <authorList>
            <consortium name="ENA_rothamsted_submissions"/>
            <consortium name="culmorum"/>
            <person name="King R."/>
        </authorList>
    </citation>
    <scope>NUCLEOTIDE SEQUENCE</scope>
</reference>
<protein>
    <recommendedName>
        <fullName evidence="3">SCAN domain-containing protein 3</fullName>
    </recommendedName>
</protein>